<sequence>MIRSYLDSTLSALWSALKINVKALSTHISLHYALQLLHPRVESDLRHSPFSQQAHRRIFERKVIKILIRKRLIQTPVLLKFHCVVNR</sequence>
<proteinExistence type="predicted"/>
<dbReference type="EMBL" id="JAEVHI010000002">
    <property type="protein sequence ID" value="KAG5299047.1"/>
    <property type="molecule type" value="Genomic_DNA"/>
</dbReference>
<comment type="caution">
    <text evidence="1">The sequence shown here is derived from an EMBL/GenBank/DDBJ whole genome shotgun (WGS) entry which is preliminary data.</text>
</comment>
<dbReference type="Proteomes" id="UP000670092">
    <property type="component" value="Unassembled WGS sequence"/>
</dbReference>
<evidence type="ECO:0000313" key="1">
    <source>
        <dbReference type="EMBL" id="KAG5299047.1"/>
    </source>
</evidence>
<protein>
    <submittedName>
        <fullName evidence="1">Uncharacterized protein</fullName>
    </submittedName>
</protein>
<name>A0A8H7YW75_AJECA</name>
<dbReference type="VEuPathDB" id="FungiDB:I7I52_09225"/>
<reference evidence="1 2" key="1">
    <citation type="submission" date="2021-01" db="EMBL/GenBank/DDBJ databases">
        <title>Chromosome-level genome assembly of a human fungal pathogen reveals clustering of transcriptionally co-regulated genes.</title>
        <authorList>
            <person name="Voorhies M."/>
            <person name="Cohen S."/>
            <person name="Shea T.P."/>
            <person name="Petrus S."/>
            <person name="Munoz J.F."/>
            <person name="Poplawski S."/>
            <person name="Goldman W.E."/>
            <person name="Michael T."/>
            <person name="Cuomo C.A."/>
            <person name="Sil A."/>
            <person name="Beyhan S."/>
        </authorList>
    </citation>
    <scope>NUCLEOTIDE SEQUENCE [LARGE SCALE GENOMIC DNA]</scope>
    <source>
        <strain evidence="1 2">G184AR</strain>
    </source>
</reference>
<accession>A0A8H7YW75</accession>
<organism evidence="1 2">
    <name type="scientific">Ajellomyces capsulatus</name>
    <name type="common">Darling's disease fungus</name>
    <name type="synonym">Histoplasma capsulatum</name>
    <dbReference type="NCBI Taxonomy" id="5037"/>
    <lineage>
        <taxon>Eukaryota</taxon>
        <taxon>Fungi</taxon>
        <taxon>Dikarya</taxon>
        <taxon>Ascomycota</taxon>
        <taxon>Pezizomycotina</taxon>
        <taxon>Eurotiomycetes</taxon>
        <taxon>Eurotiomycetidae</taxon>
        <taxon>Onygenales</taxon>
        <taxon>Ajellomycetaceae</taxon>
        <taxon>Histoplasma</taxon>
    </lineage>
</organism>
<dbReference type="AlphaFoldDB" id="A0A8H7YW75"/>
<evidence type="ECO:0000313" key="2">
    <source>
        <dbReference type="Proteomes" id="UP000670092"/>
    </source>
</evidence>
<gene>
    <name evidence="1" type="ORF">I7I52_09225</name>
</gene>